<dbReference type="CDD" id="cd08255">
    <property type="entry name" value="2-desacetyl-2-hydroxyethyl_bacteriochlorophyllide_like"/>
    <property type="match status" value="1"/>
</dbReference>
<dbReference type="InterPro" id="IPR013154">
    <property type="entry name" value="ADH-like_N"/>
</dbReference>
<evidence type="ECO:0000259" key="6">
    <source>
        <dbReference type="SMART" id="SM00829"/>
    </source>
</evidence>
<sequence length="330" mass="36056">MQSVRVIWTKPAKVVMEEWEVPEVADKQVLIKTRFTLISPGTERAFLLHLPNTPATFPQYPGYCAVGHVLEVGGQVQQFKVGDRVVWAGRHAAHDLVAEDKLLPVPPELSDEEAVFSRLIAIALQGVRKARIELGESVVVLGAGLIGLLALQLAKLSGGFPVISVDLTEIRVDFARKVGSDFALLADETLIARINELTEGGAHVVIEATGNPEAIPLAFKLARRMGKVILLGSTRGETKAVNFYSDVHRKGLVIIGAHESVRPQFDSAPGFWTMKDDQSLALKLLAARRIQVAPLVTHKFSGMEAPKAYELLVQNDMTTVGILLDWREVP</sequence>
<dbReference type="SMART" id="SM00829">
    <property type="entry name" value="PKS_ER"/>
    <property type="match status" value="1"/>
</dbReference>
<gene>
    <name evidence="7" type="ORF">HRbin17_02368</name>
</gene>
<dbReference type="EC" id="1.1.1.301" evidence="7"/>
<accession>A0A2H5XFC2</accession>
<comment type="caution">
    <text evidence="7">The sequence shown here is derived from an EMBL/GenBank/DDBJ whole genome shotgun (WGS) entry which is preliminary data.</text>
</comment>
<dbReference type="PANTHER" id="PTHR43350:SF19">
    <property type="entry name" value="D-GULOSIDE 3-DEHYDROGENASE"/>
    <property type="match status" value="1"/>
</dbReference>
<dbReference type="InterPro" id="IPR013149">
    <property type="entry name" value="ADH-like_C"/>
</dbReference>
<evidence type="ECO:0000313" key="7">
    <source>
        <dbReference type="EMBL" id="GBC99837.1"/>
    </source>
</evidence>
<evidence type="ECO:0000256" key="2">
    <source>
        <dbReference type="ARBA" id="ARBA00008072"/>
    </source>
</evidence>
<dbReference type="InterPro" id="IPR011032">
    <property type="entry name" value="GroES-like_sf"/>
</dbReference>
<dbReference type="Proteomes" id="UP000236173">
    <property type="component" value="Unassembled WGS sequence"/>
</dbReference>
<proteinExistence type="inferred from homology"/>
<evidence type="ECO:0000256" key="3">
    <source>
        <dbReference type="ARBA" id="ARBA00022723"/>
    </source>
</evidence>
<dbReference type="EMBL" id="BEHT01000039">
    <property type="protein sequence ID" value="GBC99837.1"/>
    <property type="molecule type" value="Genomic_DNA"/>
</dbReference>
<dbReference type="Gene3D" id="3.40.50.720">
    <property type="entry name" value="NAD(P)-binding Rossmann-like Domain"/>
    <property type="match status" value="1"/>
</dbReference>
<dbReference type="Gene3D" id="3.90.180.10">
    <property type="entry name" value="Medium-chain alcohol dehydrogenases, catalytic domain"/>
    <property type="match status" value="2"/>
</dbReference>
<dbReference type="GO" id="GO:0046872">
    <property type="term" value="F:metal ion binding"/>
    <property type="evidence" value="ECO:0007669"/>
    <property type="project" value="UniProtKB-KW"/>
</dbReference>
<dbReference type="InterPro" id="IPR020843">
    <property type="entry name" value="ER"/>
</dbReference>
<protein>
    <submittedName>
        <fullName evidence="7">D-arabitol-phosphate dehydrogenase</fullName>
        <ecNumber evidence="7">1.1.1.301</ecNumber>
    </submittedName>
</protein>
<keyword evidence="3" id="KW-0479">Metal-binding</keyword>
<name>A0A2H5XFC2_9BACT</name>
<keyword evidence="5 7" id="KW-0560">Oxidoreductase</keyword>
<dbReference type="SUPFAM" id="SSF50129">
    <property type="entry name" value="GroES-like"/>
    <property type="match status" value="1"/>
</dbReference>
<reference evidence="8" key="1">
    <citation type="submission" date="2017-09" db="EMBL/GenBank/DDBJ databases">
        <title>Metaegenomics of thermophilic ammonia-oxidizing enrichment culture.</title>
        <authorList>
            <person name="Kato S."/>
            <person name="Suzuki K."/>
        </authorList>
    </citation>
    <scope>NUCLEOTIDE SEQUENCE [LARGE SCALE GENOMIC DNA]</scope>
</reference>
<dbReference type="Pfam" id="PF08240">
    <property type="entry name" value="ADH_N"/>
    <property type="match status" value="1"/>
</dbReference>
<organism evidence="7 8">
    <name type="scientific">Candidatus Fervidibacter japonicus</name>
    <dbReference type="NCBI Taxonomy" id="2035412"/>
    <lineage>
        <taxon>Bacteria</taxon>
        <taxon>Candidatus Fervidibacterota</taxon>
        <taxon>Candidatus Fervidibacter</taxon>
    </lineage>
</organism>
<dbReference type="AlphaFoldDB" id="A0A2H5XFC2"/>
<dbReference type="SUPFAM" id="SSF51735">
    <property type="entry name" value="NAD(P)-binding Rossmann-fold domains"/>
    <property type="match status" value="1"/>
</dbReference>
<evidence type="ECO:0000256" key="5">
    <source>
        <dbReference type="ARBA" id="ARBA00023002"/>
    </source>
</evidence>
<dbReference type="InterPro" id="IPR036291">
    <property type="entry name" value="NAD(P)-bd_dom_sf"/>
</dbReference>
<dbReference type="PANTHER" id="PTHR43350">
    <property type="entry name" value="NAD-DEPENDENT ALCOHOL DEHYDROGENASE"/>
    <property type="match status" value="1"/>
</dbReference>
<comment type="cofactor">
    <cofactor evidence="1">
        <name>Zn(2+)</name>
        <dbReference type="ChEBI" id="CHEBI:29105"/>
    </cofactor>
</comment>
<evidence type="ECO:0000256" key="4">
    <source>
        <dbReference type="ARBA" id="ARBA00022833"/>
    </source>
</evidence>
<dbReference type="GO" id="GO:0016491">
    <property type="term" value="F:oxidoreductase activity"/>
    <property type="evidence" value="ECO:0007669"/>
    <property type="project" value="UniProtKB-KW"/>
</dbReference>
<evidence type="ECO:0000256" key="1">
    <source>
        <dbReference type="ARBA" id="ARBA00001947"/>
    </source>
</evidence>
<feature type="domain" description="Enoyl reductase (ER)" evidence="6">
    <location>
        <begin position="9"/>
        <end position="322"/>
    </location>
</feature>
<evidence type="ECO:0000313" key="8">
    <source>
        <dbReference type="Proteomes" id="UP000236173"/>
    </source>
</evidence>
<dbReference type="Pfam" id="PF00107">
    <property type="entry name" value="ADH_zinc_N"/>
    <property type="match status" value="1"/>
</dbReference>
<comment type="similarity">
    <text evidence="2">Belongs to the zinc-containing alcohol dehydrogenase family.</text>
</comment>
<keyword evidence="4" id="KW-0862">Zinc</keyword>